<keyword evidence="2" id="KW-1185">Reference proteome</keyword>
<dbReference type="RefSeq" id="WP_145081327.1">
    <property type="nucleotide sequence ID" value="NZ_CP036298.1"/>
</dbReference>
<evidence type="ECO:0000313" key="1">
    <source>
        <dbReference type="EMBL" id="QDV25778.1"/>
    </source>
</evidence>
<dbReference type="Proteomes" id="UP000318017">
    <property type="component" value="Chromosome"/>
</dbReference>
<sequence length="226" mass="25961">MHNGIIDQFFDEIPTRQWDRWLKECRVTFGESPRYFDAATEQMLLVNPPWVTKLRWGDALAKLVQNRTLRRLFSKGKIVWGHVIQANDELYLPAPSVDSYTYDRAGELVFSLDDSVEPPPSQLERVAVALAGLRYASELDSELQPWADYLDAETTRVVGKQVPDRIAPCGTFFVSTTLFRRSHLPNGVLCQSLLPIVVEAQQPHFTMPLPHAYWPTSLLEWWSCDR</sequence>
<dbReference type="EMBL" id="CP036298">
    <property type="protein sequence ID" value="QDV25778.1"/>
    <property type="molecule type" value="Genomic_DNA"/>
</dbReference>
<proteinExistence type="predicted"/>
<organism evidence="1 2">
    <name type="scientific">Aureliella helgolandensis</name>
    <dbReference type="NCBI Taxonomy" id="2527968"/>
    <lineage>
        <taxon>Bacteria</taxon>
        <taxon>Pseudomonadati</taxon>
        <taxon>Planctomycetota</taxon>
        <taxon>Planctomycetia</taxon>
        <taxon>Pirellulales</taxon>
        <taxon>Pirellulaceae</taxon>
        <taxon>Aureliella</taxon>
    </lineage>
</organism>
<dbReference type="KEGG" id="ahel:Q31a_41050"/>
<dbReference type="OrthoDB" id="291517at2"/>
<dbReference type="AlphaFoldDB" id="A0A518GAZ8"/>
<evidence type="ECO:0000313" key="2">
    <source>
        <dbReference type="Proteomes" id="UP000318017"/>
    </source>
</evidence>
<reference evidence="1 2" key="1">
    <citation type="submission" date="2019-02" db="EMBL/GenBank/DDBJ databases">
        <title>Deep-cultivation of Planctomycetes and their phenomic and genomic characterization uncovers novel biology.</title>
        <authorList>
            <person name="Wiegand S."/>
            <person name="Jogler M."/>
            <person name="Boedeker C."/>
            <person name="Pinto D."/>
            <person name="Vollmers J."/>
            <person name="Rivas-Marin E."/>
            <person name="Kohn T."/>
            <person name="Peeters S.H."/>
            <person name="Heuer A."/>
            <person name="Rast P."/>
            <person name="Oberbeckmann S."/>
            <person name="Bunk B."/>
            <person name="Jeske O."/>
            <person name="Meyerdierks A."/>
            <person name="Storesund J.E."/>
            <person name="Kallscheuer N."/>
            <person name="Luecker S."/>
            <person name="Lage O.M."/>
            <person name="Pohl T."/>
            <person name="Merkel B.J."/>
            <person name="Hornburger P."/>
            <person name="Mueller R.-W."/>
            <person name="Bruemmer F."/>
            <person name="Labrenz M."/>
            <person name="Spormann A.M."/>
            <person name="Op den Camp H."/>
            <person name="Overmann J."/>
            <person name="Amann R."/>
            <person name="Jetten M.S.M."/>
            <person name="Mascher T."/>
            <person name="Medema M.H."/>
            <person name="Devos D.P."/>
            <person name="Kaster A.-K."/>
            <person name="Ovreas L."/>
            <person name="Rohde M."/>
            <person name="Galperin M.Y."/>
            <person name="Jogler C."/>
        </authorList>
    </citation>
    <scope>NUCLEOTIDE SEQUENCE [LARGE SCALE GENOMIC DNA]</scope>
    <source>
        <strain evidence="1 2">Q31a</strain>
    </source>
</reference>
<accession>A0A518GAZ8</accession>
<name>A0A518GAZ8_9BACT</name>
<gene>
    <name evidence="1" type="ORF">Q31a_41050</name>
</gene>
<protein>
    <submittedName>
        <fullName evidence="1">Uncharacterized protein</fullName>
    </submittedName>
</protein>